<dbReference type="GeneID" id="7839951"/>
<dbReference type="EMBL" id="GG662639">
    <property type="protein sequence ID" value="EAR99556.2"/>
    <property type="molecule type" value="Genomic_DNA"/>
</dbReference>
<dbReference type="RefSeq" id="XP_001019801.2">
    <property type="nucleotide sequence ID" value="XM_001019801.3"/>
</dbReference>
<dbReference type="Proteomes" id="UP000009168">
    <property type="component" value="Unassembled WGS sequence"/>
</dbReference>
<dbReference type="AlphaFoldDB" id="I7M291"/>
<reference evidence="2" key="1">
    <citation type="journal article" date="2006" name="PLoS Biol.">
        <title>Macronuclear genome sequence of the ciliate Tetrahymena thermophila, a model eukaryote.</title>
        <authorList>
            <person name="Eisen J.A."/>
            <person name="Coyne R.S."/>
            <person name="Wu M."/>
            <person name="Wu D."/>
            <person name="Thiagarajan M."/>
            <person name="Wortman J.R."/>
            <person name="Badger J.H."/>
            <person name="Ren Q."/>
            <person name="Amedeo P."/>
            <person name="Jones K.M."/>
            <person name="Tallon L.J."/>
            <person name="Delcher A.L."/>
            <person name="Salzberg S.L."/>
            <person name="Silva J.C."/>
            <person name="Haas B.J."/>
            <person name="Majoros W.H."/>
            <person name="Farzad M."/>
            <person name="Carlton J.M."/>
            <person name="Smith R.K. Jr."/>
            <person name="Garg J."/>
            <person name="Pearlman R.E."/>
            <person name="Karrer K.M."/>
            <person name="Sun L."/>
            <person name="Manning G."/>
            <person name="Elde N.C."/>
            <person name="Turkewitz A.P."/>
            <person name="Asai D.J."/>
            <person name="Wilkes D.E."/>
            <person name="Wang Y."/>
            <person name="Cai H."/>
            <person name="Collins K."/>
            <person name="Stewart B.A."/>
            <person name="Lee S.R."/>
            <person name="Wilamowska K."/>
            <person name="Weinberg Z."/>
            <person name="Ruzzo W.L."/>
            <person name="Wloga D."/>
            <person name="Gaertig J."/>
            <person name="Frankel J."/>
            <person name="Tsao C.-C."/>
            <person name="Gorovsky M.A."/>
            <person name="Keeling P.J."/>
            <person name="Waller R.F."/>
            <person name="Patron N.J."/>
            <person name="Cherry J.M."/>
            <person name="Stover N.A."/>
            <person name="Krieger C.J."/>
            <person name="del Toro C."/>
            <person name="Ryder H.F."/>
            <person name="Williamson S.C."/>
            <person name="Barbeau R.A."/>
            <person name="Hamilton E.P."/>
            <person name="Orias E."/>
        </authorList>
    </citation>
    <scope>NUCLEOTIDE SEQUENCE [LARGE SCALE GENOMIC DNA]</scope>
    <source>
        <strain evidence="2">SB210</strain>
    </source>
</reference>
<organism evidence="1 2">
    <name type="scientific">Tetrahymena thermophila (strain SB210)</name>
    <dbReference type="NCBI Taxonomy" id="312017"/>
    <lineage>
        <taxon>Eukaryota</taxon>
        <taxon>Sar</taxon>
        <taxon>Alveolata</taxon>
        <taxon>Ciliophora</taxon>
        <taxon>Intramacronucleata</taxon>
        <taxon>Oligohymenophorea</taxon>
        <taxon>Hymenostomatida</taxon>
        <taxon>Tetrahymenina</taxon>
        <taxon>Tetrahymenidae</taxon>
        <taxon>Tetrahymena</taxon>
    </lineage>
</organism>
<name>I7M291_TETTS</name>
<dbReference type="InParanoid" id="I7M291"/>
<accession>I7M291</accession>
<evidence type="ECO:0008006" key="3">
    <source>
        <dbReference type="Google" id="ProtNLM"/>
    </source>
</evidence>
<gene>
    <name evidence="1" type="ORF">TTHERM_00138190</name>
</gene>
<evidence type="ECO:0000313" key="1">
    <source>
        <dbReference type="EMBL" id="EAR99556.2"/>
    </source>
</evidence>
<sequence>MISQQMLLRIFKKVSQQKNFIFRPLLRYGIHNQDQKPFQKDLEIDQFFQQTIQIDESLTNESEIDKQNQGLQSKQSQGYKINRESKSIDQLIQEIINANQQYQITLLRDLYLHSPLTMREGIKDAVKNTYNKEISSMLRLQANYYLKKHNKSQLFLLFKVINMYGNYLYKSLHQQCFKFDAFVREEILQNAEPLNYITLSNIYSYFLQNFKEEQFLETSKIINSYVMSNQDKYPDSAITTHYLRYKDIFHLSQNDVKLNFNENLSDSTILLIKFTSCKQNKIADDLWNHIKKQQFDIQTLNLLFSNNLKIGEINLNQSLKNIQEKQIYSFKNKADIIYTYTSLTTLFKHLIHFFEKEQRIQQVKNIGLQSTSKKRFPFVTNCIEAQSIFLPLGYSPQQEECFKTLLEITKQYIQILDKNSFKTNLTLIKTSLFYQISKIQMDIDPEIVQYAFENIRTYYKYIKGMPIINSFCTLCNFYQHDQFKQEVTEIIQQIRPNIIENLHNLRYQNDIFIISYSAYLFLTKLDQIEIAQQLIDILDQTVIENKFISYNTICTILFLELIEQQIPKAKKVLNNLKEKRLQISFIHIKQALIHSTPSNKLVHQLIIDWFVQNVQKLEMQEITFYLHFLNKKKLSHLIRKKSDVIQELKQKFLNSKQITNYMMTEYRRNFFMDDELLQMLEQQIIQQIDKKQVKLEKAIDSFYNITRLRHANQQFVEKINSLPQYLYQNLGFSDYVKLINSYIHQEVSQEIIQKAMKDLLFKIQNGQFDLKQEPFQQKKIFFICLQQIKFQYPQLNLQDKIIASFIHEMQIKSKEEGLLSAQSITEIDDSENEEESHSSAEYSPYEKIIQDSLQNLNIPFQREYVIEYFKTDFYLPQQKIIIEFNGDLHFFNGEITPPTKQKIKYLEHLNYKVIELSVIKQKQLFSQENMTQHLKEIIYK</sequence>
<evidence type="ECO:0000313" key="2">
    <source>
        <dbReference type="Proteomes" id="UP000009168"/>
    </source>
</evidence>
<dbReference type="Gene3D" id="3.40.960.10">
    <property type="entry name" value="VSR Endonuclease"/>
    <property type="match status" value="1"/>
</dbReference>
<protein>
    <recommendedName>
        <fullName evidence="3">RAP domain protein</fullName>
    </recommendedName>
</protein>
<dbReference type="KEGG" id="tet:TTHERM_00138190"/>
<keyword evidence="2" id="KW-1185">Reference proteome</keyword>
<proteinExistence type="predicted"/>